<reference evidence="2 3" key="1">
    <citation type="journal article" date="2020" name="Biotechnol. Biofuels">
        <title>New insights from the biogas microbiome by comprehensive genome-resolved metagenomics of nearly 1600 species originating from multiple anaerobic digesters.</title>
        <authorList>
            <person name="Campanaro S."/>
            <person name="Treu L."/>
            <person name="Rodriguez-R L.M."/>
            <person name="Kovalovszki A."/>
            <person name="Ziels R.M."/>
            <person name="Maus I."/>
            <person name="Zhu X."/>
            <person name="Kougias P.G."/>
            <person name="Basile A."/>
            <person name="Luo G."/>
            <person name="Schluter A."/>
            <person name="Konstantinidis K.T."/>
            <person name="Angelidaki I."/>
        </authorList>
    </citation>
    <scope>NUCLEOTIDE SEQUENCE [LARGE SCALE GENOMIC DNA]</scope>
    <source>
        <strain evidence="2">AS27yjCOA_165</strain>
    </source>
</reference>
<feature type="transmembrane region" description="Helical" evidence="1">
    <location>
        <begin position="104"/>
        <end position="127"/>
    </location>
</feature>
<name>A0A7X9DL01_UNCKA</name>
<dbReference type="Proteomes" id="UP000526033">
    <property type="component" value="Unassembled WGS sequence"/>
</dbReference>
<feature type="transmembrane region" description="Helical" evidence="1">
    <location>
        <begin position="65"/>
        <end position="84"/>
    </location>
</feature>
<sequence length="293" mass="33867">MGLIQLLFGVLLTSYSVIMAVFFRYPHFYSFFTTGSFLFFDSIDYLFTGNSILRSLLKKANVKALFIFFAISTIFCFWVDYIYGVRLTKMWEWPQYKTIHFWRMYLVMNPTFVLGSYELYSIFKHLLKKTIDDKIKYPKTADFFSNKLLSKYGLFTGILFLLAPLYILFTPKAPLIEYAMLFPFISVLLIPDTITLKNKKEPFIAKLVGFNLLEVSALITTVLISSVTTELLNTFAHEWMYLNMPFINVKAAGVPVSVFIGWIPLVAGTIAIVNTIKQTYIEPEAPKKYKINV</sequence>
<comment type="caution">
    <text evidence="2">The sequence shown here is derived from an EMBL/GenBank/DDBJ whole genome shotgun (WGS) entry which is preliminary data.</text>
</comment>
<keyword evidence="1" id="KW-1133">Transmembrane helix</keyword>
<feature type="transmembrane region" description="Helical" evidence="1">
    <location>
        <begin position="29"/>
        <end position="53"/>
    </location>
</feature>
<evidence type="ECO:0000313" key="2">
    <source>
        <dbReference type="EMBL" id="NMB70378.1"/>
    </source>
</evidence>
<evidence type="ECO:0000313" key="3">
    <source>
        <dbReference type="Proteomes" id="UP000526033"/>
    </source>
</evidence>
<organism evidence="2 3">
    <name type="scientific">candidate division WWE3 bacterium</name>
    <dbReference type="NCBI Taxonomy" id="2053526"/>
    <lineage>
        <taxon>Bacteria</taxon>
        <taxon>Katanobacteria</taxon>
    </lineage>
</organism>
<feature type="transmembrane region" description="Helical" evidence="1">
    <location>
        <begin position="252"/>
        <end position="273"/>
    </location>
</feature>
<accession>A0A7X9DL01</accession>
<dbReference type="EMBL" id="JAAZNL010000053">
    <property type="protein sequence ID" value="NMB70378.1"/>
    <property type="molecule type" value="Genomic_DNA"/>
</dbReference>
<dbReference type="AlphaFoldDB" id="A0A7X9DL01"/>
<keyword evidence="1" id="KW-0472">Membrane</keyword>
<feature type="transmembrane region" description="Helical" evidence="1">
    <location>
        <begin position="175"/>
        <end position="196"/>
    </location>
</feature>
<keyword evidence="1" id="KW-0812">Transmembrane</keyword>
<feature type="transmembrane region" description="Helical" evidence="1">
    <location>
        <begin position="208"/>
        <end position="232"/>
    </location>
</feature>
<protein>
    <submittedName>
        <fullName evidence="2">Uncharacterized protein</fullName>
    </submittedName>
</protein>
<evidence type="ECO:0000256" key="1">
    <source>
        <dbReference type="SAM" id="Phobius"/>
    </source>
</evidence>
<proteinExistence type="predicted"/>
<gene>
    <name evidence="2" type="ORF">GYA27_04230</name>
</gene>
<feature type="transmembrane region" description="Helical" evidence="1">
    <location>
        <begin position="148"/>
        <end position="169"/>
    </location>
</feature>